<organism evidence="2">
    <name type="scientific">marine sediment metagenome</name>
    <dbReference type="NCBI Taxonomy" id="412755"/>
    <lineage>
        <taxon>unclassified sequences</taxon>
        <taxon>metagenomes</taxon>
        <taxon>ecological metagenomes</taxon>
    </lineage>
</organism>
<dbReference type="InterPro" id="IPR002792">
    <property type="entry name" value="TRAM_dom"/>
</dbReference>
<comment type="caution">
    <text evidence="2">The sequence shown here is derived from an EMBL/GenBank/DDBJ whole genome shotgun (WGS) entry which is preliminary data.</text>
</comment>
<name>X1G8T4_9ZZZZ</name>
<dbReference type="AlphaFoldDB" id="X1G8T4"/>
<proteinExistence type="predicted"/>
<dbReference type="EMBL" id="BARU01018256">
    <property type="protein sequence ID" value="GAH54331.1"/>
    <property type="molecule type" value="Genomic_DNA"/>
</dbReference>
<protein>
    <recommendedName>
        <fullName evidence="1">TRAM domain-containing protein</fullName>
    </recommendedName>
</protein>
<dbReference type="PROSITE" id="PS50926">
    <property type="entry name" value="TRAM"/>
    <property type="match status" value="1"/>
</dbReference>
<feature type="non-terminal residue" evidence="2">
    <location>
        <position position="76"/>
    </location>
</feature>
<gene>
    <name evidence="2" type="ORF">S03H2_30191</name>
</gene>
<accession>X1G8T4</accession>
<evidence type="ECO:0000313" key="2">
    <source>
        <dbReference type="EMBL" id="GAH54331.1"/>
    </source>
</evidence>
<evidence type="ECO:0000259" key="1">
    <source>
        <dbReference type="PROSITE" id="PS50926"/>
    </source>
</evidence>
<feature type="domain" description="TRAM" evidence="1">
    <location>
        <begin position="6"/>
        <end position="71"/>
    </location>
</feature>
<reference evidence="2" key="1">
    <citation type="journal article" date="2014" name="Front. Microbiol.">
        <title>High frequency of phylogenetically diverse reductive dehalogenase-homologous genes in deep subseafloor sedimentary metagenomes.</title>
        <authorList>
            <person name="Kawai M."/>
            <person name="Futagami T."/>
            <person name="Toyoda A."/>
            <person name="Takaki Y."/>
            <person name="Nishi S."/>
            <person name="Hori S."/>
            <person name="Arai W."/>
            <person name="Tsubouchi T."/>
            <person name="Morono Y."/>
            <person name="Uchiyama I."/>
            <person name="Ito T."/>
            <person name="Fujiyama A."/>
            <person name="Inagaki F."/>
            <person name="Takami H."/>
        </authorList>
    </citation>
    <scope>NUCLEOTIDE SEQUENCE</scope>
    <source>
        <strain evidence="2">Expedition CK06-06</strain>
    </source>
</reference>
<sequence length="76" mass="8502">MDELQKLRLGDKITVHIVPGRDGKPIGRLSDGCIILFNQENQYFHMLAPGQSVECHVTVISEKYVIVDPVREPEGA</sequence>